<comment type="caution">
    <text evidence="2">The sequence shown here is derived from an EMBL/GenBank/DDBJ whole genome shotgun (WGS) entry which is preliminary data.</text>
</comment>
<reference evidence="2 3" key="1">
    <citation type="submission" date="2015-12" db="EMBL/GenBank/DDBJ databases">
        <title>Draft genome sequence of Acidibacillus ferrooxidans ITV001, isolated from a chalcopyrite acid mine drainage site in Brazil.</title>
        <authorList>
            <person name="Dall'Agnol H."/>
            <person name="Nancucheo I."/>
            <person name="Johnson B."/>
            <person name="Oliveira R."/>
            <person name="Leite L."/>
            <person name="Pylro V."/>
            <person name="Nunes G.L."/>
            <person name="Tzotzos G."/>
            <person name="Fernandes G.R."/>
            <person name="Dutra J."/>
            <person name="Orellana S.C."/>
            <person name="Oliveira G."/>
        </authorList>
    </citation>
    <scope>NUCLEOTIDE SEQUENCE [LARGE SCALE GENOMIC DNA]</scope>
    <source>
        <strain evidence="3">ITV01</strain>
    </source>
</reference>
<accession>A0A101XRY7</accession>
<dbReference type="AlphaFoldDB" id="A0A101XRY7"/>
<dbReference type="OrthoDB" id="4087617at2"/>
<keyword evidence="3" id="KW-1185">Reference proteome</keyword>
<dbReference type="Proteomes" id="UP000053557">
    <property type="component" value="Unassembled WGS sequence"/>
</dbReference>
<protein>
    <recommendedName>
        <fullName evidence="4">Cytochrome B6</fullName>
    </recommendedName>
</protein>
<sequence length="361" mass="39515">MKRGRFARDTLRFPQRDFDMVKEGVISLGIIGVLIVGAAAIFGAPYRPAITNKQVALSSPVLIEQTALGDLSGTGSIASYGPPYNNGWHGQAQSIQSIMGFSPQTWWGTPYPWNTAQNDVIIPLQMLATASANAPLNQALTQYQSASYAQQQQWDTNYSNALNKATVAAGRVVTPFGNFGPVALMMNNELQLAKSGLLSGALNRQTNGGVYRYDVSGDLLFLQGAALHNIANSINMQGGQWGINHDEAALPGPWWLTPYTFLYQIPPYSTSASGDEMAAYTIGILFMLLVLVPWVPGLNKLPKLLPVHRLIWRDWYHFLDKQNACVSCPLRDSCRQEFRGKKGGALSGETPRCYQSLSKDV</sequence>
<feature type="transmembrane region" description="Helical" evidence="1">
    <location>
        <begin position="277"/>
        <end position="295"/>
    </location>
</feature>
<dbReference type="RefSeq" id="WP_067713832.1">
    <property type="nucleotide sequence ID" value="NZ_LPVJ01000018.1"/>
</dbReference>
<organism evidence="2 3">
    <name type="scientific">Ferroacidibacillus organovorans</name>
    <dbReference type="NCBI Taxonomy" id="1765683"/>
    <lineage>
        <taxon>Bacteria</taxon>
        <taxon>Bacillati</taxon>
        <taxon>Bacillota</taxon>
        <taxon>Bacilli</taxon>
        <taxon>Bacillales</taxon>
        <taxon>Alicyclobacillaceae</taxon>
        <taxon>Ferroacidibacillus</taxon>
    </lineage>
</organism>
<evidence type="ECO:0000256" key="1">
    <source>
        <dbReference type="SAM" id="Phobius"/>
    </source>
</evidence>
<evidence type="ECO:0008006" key="4">
    <source>
        <dbReference type="Google" id="ProtNLM"/>
    </source>
</evidence>
<gene>
    <name evidence="2" type="ORF">ATW55_00960</name>
</gene>
<name>A0A101XRY7_9BACL</name>
<evidence type="ECO:0000313" key="2">
    <source>
        <dbReference type="EMBL" id="KUO96442.1"/>
    </source>
</evidence>
<dbReference type="EMBL" id="LPVJ01000018">
    <property type="protein sequence ID" value="KUO96442.1"/>
    <property type="molecule type" value="Genomic_DNA"/>
</dbReference>
<keyword evidence="1" id="KW-0472">Membrane</keyword>
<keyword evidence="1" id="KW-0812">Transmembrane</keyword>
<evidence type="ECO:0000313" key="3">
    <source>
        <dbReference type="Proteomes" id="UP000053557"/>
    </source>
</evidence>
<proteinExistence type="predicted"/>
<keyword evidence="1" id="KW-1133">Transmembrane helix</keyword>
<feature type="transmembrane region" description="Helical" evidence="1">
    <location>
        <begin position="21"/>
        <end position="44"/>
    </location>
</feature>